<reference evidence="4" key="1">
    <citation type="submission" date="2017-09" db="EMBL/GenBank/DDBJ databases">
        <title>Depth-based differentiation of microbial function through sediment-hosted aquifers and enrichment of novel symbionts in the deep terrestrial subsurface.</title>
        <authorList>
            <person name="Probst A.J."/>
            <person name="Ladd B."/>
            <person name="Jarett J.K."/>
            <person name="Geller-Mcgrath D.E."/>
            <person name="Sieber C.M.K."/>
            <person name="Emerson J.B."/>
            <person name="Anantharaman K."/>
            <person name="Thomas B.C."/>
            <person name="Malmstrom R."/>
            <person name="Stieglmeier M."/>
            <person name="Klingl A."/>
            <person name="Woyke T."/>
            <person name="Ryan C.M."/>
            <person name="Banfield J.F."/>
        </authorList>
    </citation>
    <scope>NUCLEOTIDE SEQUENCE [LARGE SCALE GENOMIC DNA]</scope>
</reference>
<accession>A0A2M8GMS7</accession>
<feature type="signal peptide" evidence="2">
    <location>
        <begin position="1"/>
        <end position="27"/>
    </location>
</feature>
<protein>
    <submittedName>
        <fullName evidence="3">Uncharacterized protein</fullName>
    </submittedName>
</protein>
<dbReference type="Proteomes" id="UP000229370">
    <property type="component" value="Unassembled WGS sequence"/>
</dbReference>
<evidence type="ECO:0000313" key="3">
    <source>
        <dbReference type="EMBL" id="PJC81828.1"/>
    </source>
</evidence>
<keyword evidence="1" id="KW-0812">Transmembrane</keyword>
<gene>
    <name evidence="3" type="ORF">CO007_02705</name>
</gene>
<name>A0A2M8GMS7_9BACT</name>
<evidence type="ECO:0000256" key="1">
    <source>
        <dbReference type="SAM" id="Phobius"/>
    </source>
</evidence>
<feature type="transmembrane region" description="Helical" evidence="1">
    <location>
        <begin position="188"/>
        <end position="206"/>
    </location>
</feature>
<keyword evidence="2" id="KW-0732">Signal</keyword>
<evidence type="ECO:0000313" key="4">
    <source>
        <dbReference type="Proteomes" id="UP000229370"/>
    </source>
</evidence>
<proteinExistence type="predicted"/>
<dbReference type="EMBL" id="PFQK01000048">
    <property type="protein sequence ID" value="PJC81828.1"/>
    <property type="molecule type" value="Genomic_DNA"/>
</dbReference>
<comment type="caution">
    <text evidence="3">The sequence shown here is derived from an EMBL/GenBank/DDBJ whole genome shotgun (WGS) entry which is preliminary data.</text>
</comment>
<evidence type="ECO:0000256" key="2">
    <source>
        <dbReference type="SAM" id="SignalP"/>
    </source>
</evidence>
<dbReference type="Pfam" id="PF18895">
    <property type="entry name" value="T4SS_pilin"/>
    <property type="match status" value="1"/>
</dbReference>
<feature type="transmembrane region" description="Helical" evidence="1">
    <location>
        <begin position="227"/>
        <end position="248"/>
    </location>
</feature>
<feature type="chain" id="PRO_5014734362" evidence="2">
    <location>
        <begin position="28"/>
        <end position="261"/>
    </location>
</feature>
<dbReference type="AlphaFoldDB" id="A0A2M8GMS7"/>
<dbReference type="InterPro" id="IPR043993">
    <property type="entry name" value="T4SS_pilin"/>
</dbReference>
<keyword evidence="1" id="KW-1133">Transmembrane helix</keyword>
<organism evidence="3 4">
    <name type="scientific">Candidatus Roizmanbacteria bacterium CG_4_8_14_3_um_filter_36_10</name>
    <dbReference type="NCBI Taxonomy" id="1974834"/>
    <lineage>
        <taxon>Bacteria</taxon>
        <taxon>Candidatus Roizmaniibacteriota</taxon>
    </lineage>
</organism>
<keyword evidence="1" id="KW-0472">Membrane</keyword>
<sequence>MNKFSKNVLLFLILSFLFVFVSGSIFANQTHYLAAKDDPSKQLDQLFQGANCGKINQKCCTGDFQIPSFNFSLPAPFDVLSTAADGIINFFTKKLIEPGMLKVRDFIFSNFEVNPNGYCQDGNIPSDKINPANCICLSEALENVSRLCLFIDGNEKNDCLSCVTNDKGIWTAIGCVKSDLGAFISEKILGWGVGLAGIIALLCIIFSAFQLQISQGNPEKIKKAQELLTSCIMGLMLIIFSVFILRLIGVDILKIPGFKRN</sequence>